<keyword evidence="5" id="KW-0560">Oxidoreductase</keyword>
<dbReference type="OrthoDB" id="432685at2759"/>
<evidence type="ECO:0000313" key="9">
    <source>
        <dbReference type="EMBL" id="KAG2227532.1"/>
    </source>
</evidence>
<dbReference type="PROSITE" id="PS51384">
    <property type="entry name" value="FAD_FR"/>
    <property type="match status" value="1"/>
</dbReference>
<dbReference type="CDD" id="cd06183">
    <property type="entry name" value="cyt_b5_reduct_like"/>
    <property type="match status" value="1"/>
</dbReference>
<evidence type="ECO:0000259" key="8">
    <source>
        <dbReference type="PROSITE" id="PS51384"/>
    </source>
</evidence>
<feature type="binding site" evidence="7">
    <location>
        <position position="110"/>
    </location>
    <ligand>
        <name>FAD</name>
        <dbReference type="ChEBI" id="CHEBI:57692"/>
    </ligand>
</feature>
<comment type="caution">
    <text evidence="9">The sequence shown here is derived from an EMBL/GenBank/DDBJ whole genome shotgun (WGS) entry which is preliminary data.</text>
</comment>
<accession>A0A8H7SG74</accession>
<dbReference type="SUPFAM" id="SSF52343">
    <property type="entry name" value="Ferredoxin reductase-like, C-terminal NADP-linked domain"/>
    <property type="match status" value="1"/>
</dbReference>
<dbReference type="FunFam" id="3.40.50.80:FF:000009">
    <property type="entry name" value="NADH-cytochrome b5 reductase"/>
    <property type="match status" value="1"/>
</dbReference>
<sequence>MFFISRATKTTIQRSFSTKTSTKNSYGRKYILGITACMSVFIGYKTWQWYETNMNKRLTPDRFVTLELIEKEQLSHDAYRLRLKGQKQLAENFPILSCFYIKDDNIQVMRSYTPINDPFKEGHVDLLIKRYQQGSISKMLTRAQLGDQIFVRGPIEEYPYQPNSKTEIGMIAGGTGITPMYQLIKHVLNNPNDKTERLWLIYCNKTKEDILLKKELDTLQEKHKDRLNILYVLDHPPSSSNNNNNTSLLEEKGQEVWQGGSGYITQEMIQSMLKKKENTFIFVCGPDAMLNHVSGQRARDFTQGPTTGLLGKMGFTPNQVWKLE</sequence>
<dbReference type="InterPro" id="IPR017927">
    <property type="entry name" value="FAD-bd_FR_type"/>
</dbReference>
<dbReference type="AlphaFoldDB" id="A0A8H7SG74"/>
<comment type="similarity">
    <text evidence="2">Belongs to the flavoprotein pyridine nucleotide cytochrome reductase family.</text>
</comment>
<feature type="binding site" evidence="7">
    <location>
        <position position="112"/>
    </location>
    <ligand>
        <name>FAD</name>
        <dbReference type="ChEBI" id="CHEBI:57692"/>
    </ligand>
</feature>
<dbReference type="PANTHER" id="PTHR19370">
    <property type="entry name" value="NADH-CYTOCHROME B5 REDUCTASE"/>
    <property type="match status" value="1"/>
</dbReference>
<dbReference type="InterPro" id="IPR039261">
    <property type="entry name" value="FNR_nucleotide-bd"/>
</dbReference>
<evidence type="ECO:0000313" key="10">
    <source>
        <dbReference type="Proteomes" id="UP000646827"/>
    </source>
</evidence>
<dbReference type="InterPro" id="IPR001433">
    <property type="entry name" value="OxRdtase_FAD/NAD-bd"/>
</dbReference>
<evidence type="ECO:0000256" key="2">
    <source>
        <dbReference type="ARBA" id="ARBA00006105"/>
    </source>
</evidence>
<dbReference type="Gene3D" id="2.40.30.10">
    <property type="entry name" value="Translation factors"/>
    <property type="match status" value="1"/>
</dbReference>
<dbReference type="Gene3D" id="3.40.50.80">
    <property type="entry name" value="Nucleotide-binding domain of ferredoxin-NADP reductase (FNR) module"/>
    <property type="match status" value="1"/>
</dbReference>
<feature type="binding site" evidence="7">
    <location>
        <position position="136"/>
    </location>
    <ligand>
        <name>FAD</name>
        <dbReference type="ChEBI" id="CHEBI:57692"/>
    </ligand>
</feature>
<gene>
    <name evidence="9" type="ORF">INT45_002217</name>
</gene>
<evidence type="ECO:0000256" key="3">
    <source>
        <dbReference type="ARBA" id="ARBA00022630"/>
    </source>
</evidence>
<evidence type="ECO:0000256" key="4">
    <source>
        <dbReference type="ARBA" id="ARBA00022827"/>
    </source>
</evidence>
<comment type="cofactor">
    <cofactor evidence="1 7">
        <name>FAD</name>
        <dbReference type="ChEBI" id="CHEBI:57692"/>
    </cofactor>
</comment>
<reference evidence="9 10" key="1">
    <citation type="submission" date="2020-12" db="EMBL/GenBank/DDBJ databases">
        <title>Metabolic potential, ecology and presence of endohyphal bacteria is reflected in genomic diversity of Mucoromycotina.</title>
        <authorList>
            <person name="Muszewska A."/>
            <person name="Okrasinska A."/>
            <person name="Steczkiewicz K."/>
            <person name="Drgas O."/>
            <person name="Orlowska M."/>
            <person name="Perlinska-Lenart U."/>
            <person name="Aleksandrzak-Piekarczyk T."/>
            <person name="Szatraj K."/>
            <person name="Zielenkiewicz U."/>
            <person name="Pilsyk S."/>
            <person name="Malc E."/>
            <person name="Mieczkowski P."/>
            <person name="Kruszewska J.S."/>
            <person name="Biernat P."/>
            <person name="Pawlowska J."/>
        </authorList>
    </citation>
    <scope>NUCLEOTIDE SEQUENCE [LARGE SCALE GENOMIC DNA]</scope>
    <source>
        <strain evidence="9 10">CBS 142.35</strain>
    </source>
</reference>
<organism evidence="9 10">
    <name type="scientific">Circinella minor</name>
    <dbReference type="NCBI Taxonomy" id="1195481"/>
    <lineage>
        <taxon>Eukaryota</taxon>
        <taxon>Fungi</taxon>
        <taxon>Fungi incertae sedis</taxon>
        <taxon>Mucoromycota</taxon>
        <taxon>Mucoromycotina</taxon>
        <taxon>Mucoromycetes</taxon>
        <taxon>Mucorales</taxon>
        <taxon>Lichtheimiaceae</taxon>
        <taxon>Circinella</taxon>
    </lineage>
</organism>
<feature type="binding site" evidence="7">
    <location>
        <position position="127"/>
    </location>
    <ligand>
        <name>FAD</name>
        <dbReference type="ChEBI" id="CHEBI:57692"/>
    </ligand>
</feature>
<feature type="binding site" evidence="7">
    <location>
        <position position="178"/>
    </location>
    <ligand>
        <name>FAD</name>
        <dbReference type="ChEBI" id="CHEBI:57692"/>
    </ligand>
</feature>
<dbReference type="Pfam" id="PF00970">
    <property type="entry name" value="FAD_binding_6"/>
    <property type="match status" value="1"/>
</dbReference>
<proteinExistence type="inferred from homology"/>
<dbReference type="Pfam" id="PF00175">
    <property type="entry name" value="NAD_binding_1"/>
    <property type="match status" value="1"/>
</dbReference>
<feature type="binding site" evidence="7">
    <location>
        <position position="137"/>
    </location>
    <ligand>
        <name>FAD</name>
        <dbReference type="ChEBI" id="CHEBI:57692"/>
    </ligand>
</feature>
<protein>
    <recommendedName>
        <fullName evidence="8">FAD-binding FR-type domain-containing protein</fullName>
    </recommendedName>
</protein>
<dbReference type="PRINTS" id="PR00406">
    <property type="entry name" value="CYTB5RDTASE"/>
</dbReference>
<dbReference type="GO" id="GO:0016491">
    <property type="term" value="F:oxidoreductase activity"/>
    <property type="evidence" value="ECO:0007669"/>
    <property type="project" value="UniProtKB-KW"/>
</dbReference>
<name>A0A8H7SG74_9FUNG</name>
<keyword evidence="3 7" id="KW-0285">Flavoprotein</keyword>
<dbReference type="Proteomes" id="UP000646827">
    <property type="component" value="Unassembled WGS sequence"/>
</dbReference>
<feature type="domain" description="FAD-binding FR-type" evidence="8">
    <location>
        <begin position="61"/>
        <end position="161"/>
    </location>
</feature>
<evidence type="ECO:0000256" key="7">
    <source>
        <dbReference type="PIRSR" id="PIRSR601834-1"/>
    </source>
</evidence>
<keyword evidence="4 7" id="KW-0274">FAD</keyword>
<evidence type="ECO:0000256" key="6">
    <source>
        <dbReference type="ARBA" id="ARBA00023027"/>
    </source>
</evidence>
<dbReference type="InterPro" id="IPR008333">
    <property type="entry name" value="Cbr1-like_FAD-bd_dom"/>
</dbReference>
<feature type="binding site" evidence="7">
    <location>
        <position position="129"/>
    </location>
    <ligand>
        <name>FAD</name>
        <dbReference type="ChEBI" id="CHEBI:57692"/>
    </ligand>
</feature>
<dbReference type="EMBL" id="JAEPRB010000006">
    <property type="protein sequence ID" value="KAG2227532.1"/>
    <property type="molecule type" value="Genomic_DNA"/>
</dbReference>
<keyword evidence="10" id="KW-1185">Reference proteome</keyword>
<keyword evidence="6" id="KW-0520">NAD</keyword>
<dbReference type="InterPro" id="IPR001834">
    <property type="entry name" value="CBR-like"/>
</dbReference>
<dbReference type="InterPro" id="IPR017938">
    <property type="entry name" value="Riboflavin_synthase-like_b-brl"/>
</dbReference>
<evidence type="ECO:0000256" key="1">
    <source>
        <dbReference type="ARBA" id="ARBA00001974"/>
    </source>
</evidence>
<dbReference type="SUPFAM" id="SSF63380">
    <property type="entry name" value="Riboflavin synthase domain-like"/>
    <property type="match status" value="1"/>
</dbReference>
<evidence type="ECO:0000256" key="5">
    <source>
        <dbReference type="ARBA" id="ARBA00023002"/>
    </source>
</evidence>